<reference evidence="1" key="1">
    <citation type="submission" date="2021-03" db="EMBL/GenBank/DDBJ databases">
        <title>Rapid evolution of virus immunity in the wild.</title>
        <authorList>
            <person name="Piel D."/>
            <person name="Bruto M."/>
            <person name="Labreuche Y."/>
            <person name="Blanquart F."/>
            <person name="Chenivesse S."/>
            <person name="Lepanse S."/>
            <person name="James A."/>
            <person name="Garcia Cruz R."/>
            <person name="Dubert J."/>
            <person name="Petton B."/>
            <person name="Lieberman E."/>
            <person name="Wegner M.K."/>
            <person name="Hussain F.A."/>
            <person name="Kauffman K.K."/>
            <person name="Polz M.F."/>
            <person name="Gandon S."/>
            <person name="Bikard D."/>
            <person name="Le Roux F."/>
        </authorList>
    </citation>
    <scope>NUCLEOTIDE SEQUENCE</scope>
</reference>
<organism evidence="1 2">
    <name type="scientific">Vibrio phage 15E36.1</name>
    <dbReference type="NCBI Taxonomy" id="2859290"/>
    <lineage>
        <taxon>Viruses</taxon>
        <taxon>Duplodnaviria</taxon>
        <taxon>Heunggongvirae</taxon>
        <taxon>Uroviricota</taxon>
        <taxon>Caudoviricetes</taxon>
        <taxon>Autographivirales</taxon>
        <taxon>Autosignataviridae</taxon>
        <taxon>Colwellvirinae</taxon>
        <taxon>Roscoffvirus</taxon>
        <taxon>Roscoffvirus rv15E36</taxon>
    </lineage>
</organism>
<evidence type="ECO:0000313" key="1">
    <source>
        <dbReference type="EMBL" id="QZI86129.1"/>
    </source>
</evidence>
<keyword evidence="2" id="KW-1185">Reference proteome</keyword>
<name>A0AAE8C8M9_9CAUD</name>
<protein>
    <submittedName>
        <fullName evidence="1">Uncharacterized protein</fullName>
    </submittedName>
</protein>
<evidence type="ECO:0000313" key="2">
    <source>
        <dbReference type="Proteomes" id="UP000828465"/>
    </source>
</evidence>
<proteinExistence type="predicted"/>
<dbReference type="Proteomes" id="UP000828465">
    <property type="component" value="Segment"/>
</dbReference>
<dbReference type="EMBL" id="MW865291">
    <property type="protein sequence ID" value="QZI86129.1"/>
    <property type="molecule type" value="Genomic_DNA"/>
</dbReference>
<gene>
    <name evidence="1" type="ORF">PODOV006v2_p0035</name>
</gene>
<accession>A0AAE8C8M9</accession>
<sequence>MSRSKQEVFNEVYITIEAGKIVSESLQEEAFNHGIRIETVKNAVVASEEEVDCDDE</sequence>